<dbReference type="InterPro" id="IPR012337">
    <property type="entry name" value="RNaseH-like_sf"/>
</dbReference>
<dbReference type="SUPFAM" id="SSF53098">
    <property type="entry name" value="Ribonuclease H-like"/>
    <property type="match status" value="1"/>
</dbReference>
<proteinExistence type="predicted"/>
<evidence type="ECO:0000259" key="3">
    <source>
        <dbReference type="Pfam" id="PF01609"/>
    </source>
</evidence>
<reference evidence="4" key="1">
    <citation type="journal article" date="2020" name="mSystems">
        <title>Genome- and Community-Level Interaction Insights into Carbon Utilization and Element Cycling Functions of Hydrothermarchaeota in Hydrothermal Sediment.</title>
        <authorList>
            <person name="Zhou Z."/>
            <person name="Liu Y."/>
            <person name="Xu W."/>
            <person name="Pan J."/>
            <person name="Luo Z.H."/>
            <person name="Li M."/>
        </authorList>
    </citation>
    <scope>NUCLEOTIDE SEQUENCE [LARGE SCALE GENOMIC DNA]</scope>
    <source>
        <strain evidence="4">SpSt-1217</strain>
    </source>
</reference>
<evidence type="ECO:0000256" key="1">
    <source>
        <dbReference type="SAM" id="Coils"/>
    </source>
</evidence>
<gene>
    <name evidence="4" type="ORF">ENN90_14055</name>
</gene>
<evidence type="ECO:0000313" key="4">
    <source>
        <dbReference type="EMBL" id="HDR52718.1"/>
    </source>
</evidence>
<dbReference type="GO" id="GO:0006313">
    <property type="term" value="P:DNA transposition"/>
    <property type="evidence" value="ECO:0007669"/>
    <property type="project" value="InterPro"/>
</dbReference>
<feature type="coiled-coil region" evidence="1">
    <location>
        <begin position="191"/>
        <end position="282"/>
    </location>
</feature>
<dbReference type="Proteomes" id="UP000886047">
    <property type="component" value="Unassembled WGS sequence"/>
</dbReference>
<feature type="transmembrane region" description="Helical" evidence="2">
    <location>
        <begin position="49"/>
        <end position="68"/>
    </location>
</feature>
<accession>A0A831PRG6</accession>
<protein>
    <recommendedName>
        <fullName evidence="3">Transposase IS4-like domain-containing protein</fullName>
    </recommendedName>
</protein>
<evidence type="ECO:0000256" key="2">
    <source>
        <dbReference type="SAM" id="Phobius"/>
    </source>
</evidence>
<name>A0A831PRG6_9BACT</name>
<sequence>MQQSKSTKINGEFQKFIDGDNKTGLCLEETLKFFEIRRIFGKFEAVKQGGIHVTLILTALLVMLFYNARNIHSYFSRQFGKVSGIRGSKNPYYDLLGNEYICWRAILYLFAKRYLNLVGQIRESTVQTRALIFDDSPLEKRGKKIEGVSKVHDHVTGNFIFGYKILVCGYWDGSNFIPVDFSLHRERGKELDKARGKRNKAKRKVRKARSAYQEHKARHDKTRTKLNELRKEKVNGGKSDIEKLEKYVTRSKKKLSKLRKNMKTAEADLEKKIKLVKEKQKTAPLYGLPASTYRKQFKKERHEDSPGFQRKQEADQSKAKIVIEMIRRAINKGLVFEYVLFDSWFFSKEILCCIESFRSRGIKLIAMLKMGKTLYRDCLDGQEKQVAALRKKYREKVKRSRRFNAWYIKVAVWYGSHRVNLFFVKIGNGGKWKCLVTNDLDLSFNKLMEIYHIRWSIEVFFKDAKQYLQLGKCQCNNFDSQIAAATLSMMQYIMLLLYKQMHYGQSLGSIFDLLGRQAQEENVTRYLLELFWEIVNKIGKLLKVDCMELFEEIIRDNQRADEILKLLGPILEQKRVV</sequence>
<keyword evidence="2" id="KW-0472">Membrane</keyword>
<organism evidence="4">
    <name type="scientific">Mariniphaga anaerophila</name>
    <dbReference type="NCBI Taxonomy" id="1484053"/>
    <lineage>
        <taxon>Bacteria</taxon>
        <taxon>Pseudomonadati</taxon>
        <taxon>Bacteroidota</taxon>
        <taxon>Bacteroidia</taxon>
        <taxon>Marinilabiliales</taxon>
        <taxon>Prolixibacteraceae</taxon>
        <taxon>Mariniphaga</taxon>
    </lineage>
</organism>
<dbReference type="EMBL" id="DSDK01000788">
    <property type="protein sequence ID" value="HDR52718.1"/>
    <property type="molecule type" value="Genomic_DNA"/>
</dbReference>
<dbReference type="InterPro" id="IPR002559">
    <property type="entry name" value="Transposase_11"/>
</dbReference>
<keyword evidence="1" id="KW-0175">Coiled coil</keyword>
<dbReference type="AlphaFoldDB" id="A0A831PRG6"/>
<feature type="domain" description="Transposase IS4-like" evidence="3">
    <location>
        <begin position="314"/>
        <end position="492"/>
    </location>
</feature>
<comment type="caution">
    <text evidence="4">The sequence shown here is derived from an EMBL/GenBank/DDBJ whole genome shotgun (WGS) entry which is preliminary data.</text>
</comment>
<keyword evidence="2" id="KW-0812">Transmembrane</keyword>
<keyword evidence="2" id="KW-1133">Transmembrane helix</keyword>
<dbReference type="Pfam" id="PF01609">
    <property type="entry name" value="DDE_Tnp_1"/>
    <property type="match status" value="1"/>
</dbReference>
<dbReference type="GO" id="GO:0003677">
    <property type="term" value="F:DNA binding"/>
    <property type="evidence" value="ECO:0007669"/>
    <property type="project" value="InterPro"/>
</dbReference>
<dbReference type="GO" id="GO:0004803">
    <property type="term" value="F:transposase activity"/>
    <property type="evidence" value="ECO:0007669"/>
    <property type="project" value="InterPro"/>
</dbReference>